<evidence type="ECO:0000259" key="2">
    <source>
        <dbReference type="PROSITE" id="PS51827"/>
    </source>
</evidence>
<comment type="similarity">
    <text evidence="1">Belongs to the CARF family.</text>
</comment>
<dbReference type="Ensembl" id="ENSLLTT00000024487.1">
    <property type="protein sequence ID" value="ENSLLTP00000023627.1"/>
    <property type="gene ID" value="ENSLLTG00000017428.1"/>
</dbReference>
<evidence type="ECO:0000313" key="4">
    <source>
        <dbReference type="Proteomes" id="UP000694406"/>
    </source>
</evidence>
<keyword evidence="4" id="KW-1185">Reference proteome</keyword>
<feature type="domain" description="XRN2-binding (XTBD)" evidence="2">
    <location>
        <begin position="15"/>
        <end position="107"/>
    </location>
</feature>
<dbReference type="AlphaFoldDB" id="A0A8C5SWC4"/>
<dbReference type="PROSITE" id="PS50890">
    <property type="entry name" value="PUA"/>
    <property type="match status" value="1"/>
</dbReference>
<sequence length="169" mass="18919">MVKGDNKVAPDPEFPEQFRSYSENEKHWQARRAFILRNSPLEGGEAPTPLRLDQLLSLSMVWANHLFLGCRYRLLVPSLARPPKMFRALQPGPAGKDRSCRPMLHLGNARAGEGSGEERAASRLLSFNACTGIARYSKDLLEKVTEMADGIEVEDVPHFTTRDELIKSA</sequence>
<dbReference type="GeneTree" id="ENSGT00940000157177"/>
<protein>
    <submittedName>
        <fullName evidence="3">CDKN2A interacting protein N-terminal like</fullName>
    </submittedName>
</protein>
<accession>A0A8C5SWC4</accession>
<name>A0A8C5SWC4_LATLA</name>
<proteinExistence type="inferred from homology"/>
<dbReference type="PROSITE" id="PS51827">
    <property type="entry name" value="XTBD"/>
    <property type="match status" value="1"/>
</dbReference>
<reference evidence="3" key="1">
    <citation type="submission" date="2025-08" db="UniProtKB">
        <authorList>
            <consortium name="Ensembl"/>
        </authorList>
    </citation>
    <scope>IDENTIFICATION</scope>
</reference>
<gene>
    <name evidence="3" type="primary">CDKN2AIPNL</name>
</gene>
<reference evidence="3" key="2">
    <citation type="submission" date="2025-09" db="UniProtKB">
        <authorList>
            <consortium name="Ensembl"/>
        </authorList>
    </citation>
    <scope>IDENTIFICATION</scope>
</reference>
<organism evidence="3 4">
    <name type="scientific">Laticauda laticaudata</name>
    <name type="common">Blue-ringed sea krait</name>
    <name type="synonym">Blue-lipped sea krait</name>
    <dbReference type="NCBI Taxonomy" id="8630"/>
    <lineage>
        <taxon>Eukaryota</taxon>
        <taxon>Metazoa</taxon>
        <taxon>Chordata</taxon>
        <taxon>Craniata</taxon>
        <taxon>Vertebrata</taxon>
        <taxon>Euteleostomi</taxon>
        <taxon>Lepidosauria</taxon>
        <taxon>Squamata</taxon>
        <taxon>Bifurcata</taxon>
        <taxon>Unidentata</taxon>
        <taxon>Episquamata</taxon>
        <taxon>Toxicofera</taxon>
        <taxon>Serpentes</taxon>
        <taxon>Colubroidea</taxon>
        <taxon>Elapidae</taxon>
        <taxon>Laticaudinae</taxon>
        <taxon>Laticauda</taxon>
    </lineage>
</organism>
<dbReference type="Proteomes" id="UP000694406">
    <property type="component" value="Unplaced"/>
</dbReference>
<dbReference type="Pfam" id="PF11952">
    <property type="entry name" value="XTBD"/>
    <property type="match status" value="1"/>
</dbReference>
<evidence type="ECO:0000313" key="3">
    <source>
        <dbReference type="Ensembl" id="ENSLLTP00000023627.1"/>
    </source>
</evidence>
<dbReference type="InterPro" id="IPR021859">
    <property type="entry name" value="XTBD"/>
</dbReference>
<evidence type="ECO:0000256" key="1">
    <source>
        <dbReference type="ARBA" id="ARBA00010053"/>
    </source>
</evidence>